<feature type="domain" description="Periplasmic binding protein" evidence="4">
    <location>
        <begin position="342"/>
        <end position="590"/>
    </location>
</feature>
<evidence type="ECO:0000256" key="1">
    <source>
        <dbReference type="ARBA" id="ARBA00004196"/>
    </source>
</evidence>
<sequence length="618" mass="68521">MVKYIRAKGIYLFVLVLIIASSAIIIKSICIKKSGGVEFVIGMSQANLTEPWRISMNDEIIEASKKYKNIKIVYKDAGGDTDKQKKDINELVDDGVDLLIVSINDSNKLTPLVRQVYKSMPVIVLDRAVEGYDYSLYIGPDNEKIGTKAGNFVINLIGQGKGKVIEVQGLSDSSPVISRSNGFRSVLKDHKNIEISNTIVCNWQRDEAEDKVTQALQGDKDVNVIFAHNDYMALGAYKAVYKLGLKNIKIIGVDGLTGENSGLDLVSKGILSGTFTCKTGGSEAVNYAMDILNKRSDIPKKIILKSDKITIGNVNQYLNNKSKNLVDNKNIVLGYAQLMSESRWRDANAKSIKNAANDASINLDFREEGYTQKDQKQLIRELIKKRVDIIAFSPFVKTGWDDVLFEAKNAGIPVILCDRSVDSDDSLWTCNIGSDFQEEGRRAARLLIEHFKDKEANIFELKGTIGSAPEIERELGFNEVIKDHHNYKIVAEGTGNFNLDEGKEVMKKFINSKNKKINIVFALNDDMALGAIDAIKDAGLVPGKDIIVIGIDATKQALLSIKKGEMYSTVECNPLLGPQLMKTAQQIMEGIEVPLKIVNAEDVFTKINSAKEFKNRKY</sequence>
<evidence type="ECO:0000256" key="3">
    <source>
        <dbReference type="ARBA" id="ARBA00022729"/>
    </source>
</evidence>
<evidence type="ECO:0000256" key="2">
    <source>
        <dbReference type="ARBA" id="ARBA00007639"/>
    </source>
</evidence>
<dbReference type="GO" id="GO:0030313">
    <property type="term" value="C:cell envelope"/>
    <property type="evidence" value="ECO:0007669"/>
    <property type="project" value="UniProtKB-SubCell"/>
</dbReference>
<dbReference type="InterPro" id="IPR028082">
    <property type="entry name" value="Peripla_BP_I"/>
</dbReference>
<evidence type="ECO:0000313" key="5">
    <source>
        <dbReference type="EMBL" id="APC41591.1"/>
    </source>
</evidence>
<keyword evidence="3" id="KW-0732">Signal</keyword>
<organism evidence="5 6">
    <name type="scientific">Clostridium estertheticum subsp. estertheticum</name>
    <dbReference type="NCBI Taxonomy" id="1552"/>
    <lineage>
        <taxon>Bacteria</taxon>
        <taxon>Bacillati</taxon>
        <taxon>Bacillota</taxon>
        <taxon>Clostridia</taxon>
        <taxon>Eubacteriales</taxon>
        <taxon>Clostridiaceae</taxon>
        <taxon>Clostridium</taxon>
    </lineage>
</organism>
<dbReference type="STRING" id="1552.A7L45_16640"/>
<dbReference type="Proteomes" id="UP000182569">
    <property type="component" value="Chromosome"/>
</dbReference>
<dbReference type="EMBL" id="CP015756">
    <property type="protein sequence ID" value="APC41591.1"/>
    <property type="molecule type" value="Genomic_DNA"/>
</dbReference>
<dbReference type="InterPro" id="IPR025997">
    <property type="entry name" value="SBP_2_dom"/>
</dbReference>
<proteinExistence type="inferred from homology"/>
<evidence type="ECO:0000313" key="6">
    <source>
        <dbReference type="Proteomes" id="UP000182569"/>
    </source>
</evidence>
<reference evidence="6" key="1">
    <citation type="journal article" date="2016" name="Front. Microbiol.">
        <title>Complete Genome Sequence of Clostridium estertheticum DSM 8809, a Microbe Identified in Spoiled Vacuum Packed Beef.</title>
        <authorList>
            <person name="Yu Z."/>
            <person name="Gunn L."/>
            <person name="Brennan E."/>
            <person name="Reid R."/>
            <person name="Wall P.G."/>
            <person name="Gaora O.P."/>
            <person name="Hurley D."/>
            <person name="Bolton D."/>
            <person name="Fanning S."/>
        </authorList>
    </citation>
    <scope>NUCLEOTIDE SEQUENCE [LARGE SCALE GENOMIC DNA]</scope>
    <source>
        <strain evidence="6">DSM 8809</strain>
    </source>
</reference>
<keyword evidence="6" id="KW-1185">Reference proteome</keyword>
<accession>A0A1J0GJY3</accession>
<gene>
    <name evidence="5" type="ORF">A7L45_16640</name>
</gene>
<comment type="subcellular location">
    <subcellularLocation>
        <location evidence="1">Cell envelope</location>
    </subcellularLocation>
</comment>
<dbReference type="OrthoDB" id="9769193at2"/>
<dbReference type="PANTHER" id="PTHR46847">
    <property type="entry name" value="D-ALLOSE-BINDING PERIPLASMIC PROTEIN-RELATED"/>
    <property type="match status" value="1"/>
</dbReference>
<dbReference type="GO" id="GO:0030246">
    <property type="term" value="F:carbohydrate binding"/>
    <property type="evidence" value="ECO:0007669"/>
    <property type="project" value="UniProtKB-ARBA"/>
</dbReference>
<dbReference type="PANTHER" id="PTHR46847:SF3">
    <property type="entry name" value="GALACTOFURANOSE-BINDING PROTEIN YTFQ"/>
    <property type="match status" value="1"/>
</dbReference>
<dbReference type="CDD" id="cd06309">
    <property type="entry name" value="PBP1_galactofuranose_YtfQ-like"/>
    <property type="match status" value="1"/>
</dbReference>
<dbReference type="SUPFAM" id="SSF53822">
    <property type="entry name" value="Periplasmic binding protein-like I"/>
    <property type="match status" value="2"/>
</dbReference>
<evidence type="ECO:0000259" key="4">
    <source>
        <dbReference type="Pfam" id="PF13407"/>
    </source>
</evidence>
<dbReference type="AlphaFoldDB" id="A0A1J0GJY3"/>
<dbReference type="Gene3D" id="3.40.50.2300">
    <property type="match status" value="4"/>
</dbReference>
<dbReference type="Pfam" id="PF13407">
    <property type="entry name" value="Peripla_BP_4"/>
    <property type="match status" value="2"/>
</dbReference>
<protein>
    <recommendedName>
        <fullName evidence="4">Periplasmic binding protein domain-containing protein</fullName>
    </recommendedName>
</protein>
<dbReference type="KEGG" id="ceu:A7L45_16640"/>
<comment type="similarity">
    <text evidence="2">Belongs to the bacterial solute-binding protein 2 family.</text>
</comment>
<name>A0A1J0GJY3_9CLOT</name>
<dbReference type="RefSeq" id="WP_071613883.1">
    <property type="nucleotide sequence ID" value="NZ_CP015756.1"/>
</dbReference>
<dbReference type="CDD" id="cd06308">
    <property type="entry name" value="PBP1_sensor_kinase-like"/>
    <property type="match status" value="1"/>
</dbReference>
<feature type="domain" description="Periplasmic binding protein" evidence="4">
    <location>
        <begin position="41"/>
        <end position="291"/>
    </location>
</feature>